<evidence type="ECO:0000313" key="1">
    <source>
        <dbReference type="EMBL" id="SNS85447.1"/>
    </source>
</evidence>
<gene>
    <name evidence="1" type="ORF">SAMN06295912_11963</name>
</gene>
<dbReference type="Gene3D" id="3.90.1140.10">
    <property type="entry name" value="Cyclic phosphodiesterase"/>
    <property type="match status" value="1"/>
</dbReference>
<sequence>MAADLHRYFFALIPADQLARQMVQEAVRLDPGAKHQRADRVHATIGITDDFPSARPEVAAALLRVGAGVAADPFACQFDRIMAQPGHMALRLSRRSRPMGDLFRQIETGMRRAGQKLREGYRHDPHITLSYRGGLACNRLVPGYRWLVDELVLIHSHVGETRHDILGRWPLTGAGGPQLSLF</sequence>
<reference evidence="2" key="1">
    <citation type="submission" date="2017-06" db="EMBL/GenBank/DDBJ databases">
        <authorList>
            <person name="Varghese N."/>
            <person name="Submissions S."/>
        </authorList>
    </citation>
    <scope>NUCLEOTIDE SEQUENCE [LARGE SCALE GENOMIC DNA]</scope>
    <source>
        <strain evidence="2">LNB2</strain>
    </source>
</reference>
<proteinExistence type="predicted"/>
<dbReference type="InterPro" id="IPR009097">
    <property type="entry name" value="Cyclic_Pdiesterase"/>
</dbReference>
<dbReference type="EMBL" id="FZOS01000019">
    <property type="protein sequence ID" value="SNS85447.1"/>
    <property type="molecule type" value="Genomic_DNA"/>
</dbReference>
<dbReference type="Proteomes" id="UP000198281">
    <property type="component" value="Unassembled WGS sequence"/>
</dbReference>
<name>A0A239HVU8_9SPHN</name>
<protein>
    <submittedName>
        <fullName evidence="1">2'-5' RNA ligase</fullName>
    </submittedName>
</protein>
<accession>A0A239HVU8</accession>
<dbReference type="GO" id="GO:0016874">
    <property type="term" value="F:ligase activity"/>
    <property type="evidence" value="ECO:0007669"/>
    <property type="project" value="UniProtKB-KW"/>
</dbReference>
<dbReference type="AlphaFoldDB" id="A0A239HVU8"/>
<dbReference type="OrthoDB" id="7770344at2"/>
<keyword evidence="1" id="KW-0436">Ligase</keyword>
<dbReference type="SUPFAM" id="SSF55144">
    <property type="entry name" value="LigT-like"/>
    <property type="match status" value="1"/>
</dbReference>
<dbReference type="RefSeq" id="WP_089220493.1">
    <property type="nucleotide sequence ID" value="NZ_FZOS01000019.1"/>
</dbReference>
<keyword evidence="2" id="KW-1185">Reference proteome</keyword>
<organism evidence="1 2">
    <name type="scientific">Edaphosphingomonas laterariae</name>
    <dbReference type="NCBI Taxonomy" id="861865"/>
    <lineage>
        <taxon>Bacteria</taxon>
        <taxon>Pseudomonadati</taxon>
        <taxon>Pseudomonadota</taxon>
        <taxon>Alphaproteobacteria</taxon>
        <taxon>Sphingomonadales</taxon>
        <taxon>Rhizorhabdaceae</taxon>
        <taxon>Edaphosphingomonas</taxon>
    </lineage>
</organism>
<evidence type="ECO:0000313" key="2">
    <source>
        <dbReference type="Proteomes" id="UP000198281"/>
    </source>
</evidence>